<dbReference type="GO" id="GO:0000160">
    <property type="term" value="P:phosphorelay signal transduction system"/>
    <property type="evidence" value="ECO:0007669"/>
    <property type="project" value="InterPro"/>
</dbReference>
<dbReference type="SUPFAM" id="SSF52172">
    <property type="entry name" value="CheY-like"/>
    <property type="match status" value="1"/>
</dbReference>
<evidence type="ECO:0000259" key="3">
    <source>
        <dbReference type="PROSITE" id="PS50110"/>
    </source>
</evidence>
<accession>A0A1Y1CEJ6</accession>
<feature type="modified residue" description="4-aspartylphosphate" evidence="2">
    <location>
        <position position="57"/>
    </location>
</feature>
<evidence type="ECO:0000256" key="1">
    <source>
        <dbReference type="ARBA" id="ARBA00022553"/>
    </source>
</evidence>
<feature type="domain" description="Response regulatory" evidence="3">
    <location>
        <begin position="8"/>
        <end position="125"/>
    </location>
</feature>
<dbReference type="PANTHER" id="PTHR44591:SF3">
    <property type="entry name" value="RESPONSE REGULATORY DOMAIN-CONTAINING PROTEIN"/>
    <property type="match status" value="1"/>
</dbReference>
<keyword evidence="4" id="KW-0418">Kinase</keyword>
<dbReference type="PROSITE" id="PS50110">
    <property type="entry name" value="RESPONSE_REGULATORY"/>
    <property type="match status" value="1"/>
</dbReference>
<dbReference type="PANTHER" id="PTHR44591">
    <property type="entry name" value="STRESS RESPONSE REGULATOR PROTEIN 1"/>
    <property type="match status" value="1"/>
</dbReference>
<dbReference type="Proteomes" id="UP000218267">
    <property type="component" value="Chromosome"/>
</dbReference>
<sequence length="314" mass="35834">MVLDSTPQLLIVDDRAENLLLLKSLLGKLSVDLELIQSPIKALQDIEKQEYALIILDVQMPQMDGFLLAQKIRSGSVNKSTPIIFLTAVFIDKQSESKGYKCGGVDFIMKPFDHTILINKVNIFLELYANRKLIESQNKKLTVALNEKDLLEGSLRNLASNYRSILEGQSELILKLDSSHRIEFANKSFTDFFDYTLDGISRDSVASVSLILKEQLIQGIEKMNGKTKTITFEEPISNFEGDDISLEWTIFKEVEFDDTYYLAVGRDVSERKQLKDSLIKKESVLRRIQKRAKIGSFEWDSYSKIIRGSDEFLN</sequence>
<dbReference type="InterPro" id="IPR001789">
    <property type="entry name" value="Sig_transdc_resp-reg_receiver"/>
</dbReference>
<dbReference type="InterPro" id="IPR011006">
    <property type="entry name" value="CheY-like_superfamily"/>
</dbReference>
<reference evidence="4 5" key="1">
    <citation type="journal article" date="2018" name="Mar. Genomics">
        <title>Complete genome sequence of Marinifilaceae bacterium strain SPP2, isolated from the Antarctic marine sediment.</title>
        <authorList>
            <person name="Watanabe M."/>
            <person name="Kojima H."/>
            <person name="Fukui M."/>
        </authorList>
    </citation>
    <scope>NUCLEOTIDE SEQUENCE [LARGE SCALE GENOMIC DNA]</scope>
    <source>
        <strain evidence="4 5">SPP2</strain>
    </source>
</reference>
<dbReference type="InterPro" id="IPR050595">
    <property type="entry name" value="Bact_response_regulator"/>
</dbReference>
<dbReference type="Gene3D" id="3.30.450.20">
    <property type="entry name" value="PAS domain"/>
    <property type="match status" value="1"/>
</dbReference>
<dbReference type="KEGG" id="mbas:ALGA_0138"/>
<organism evidence="4 5">
    <name type="scientific">Labilibaculum antarcticum</name>
    <dbReference type="NCBI Taxonomy" id="1717717"/>
    <lineage>
        <taxon>Bacteria</taxon>
        <taxon>Pseudomonadati</taxon>
        <taxon>Bacteroidota</taxon>
        <taxon>Bacteroidia</taxon>
        <taxon>Marinilabiliales</taxon>
        <taxon>Marinifilaceae</taxon>
        <taxon>Labilibaculum</taxon>
    </lineage>
</organism>
<reference evidence="5" key="2">
    <citation type="journal article" date="2020" name="Antonie Van Leeuwenhoek">
        <title>Labilibaculum antarcticum sp. nov., a novel facultative anaerobic, psychrotorelant bacterium isolated from marine sediment of Antarctica.</title>
        <authorList>
            <person name="Watanabe M."/>
            <person name="Kojima H."/>
            <person name="Fukui M."/>
        </authorList>
    </citation>
    <scope>NUCLEOTIDE SEQUENCE [LARGE SCALE GENOMIC DNA]</scope>
    <source>
        <strain evidence="5">SPP2</strain>
    </source>
</reference>
<proteinExistence type="predicted"/>
<dbReference type="SMART" id="SM00448">
    <property type="entry name" value="REC"/>
    <property type="match status" value="1"/>
</dbReference>
<dbReference type="GO" id="GO:0016301">
    <property type="term" value="F:kinase activity"/>
    <property type="evidence" value="ECO:0007669"/>
    <property type="project" value="UniProtKB-KW"/>
</dbReference>
<protein>
    <submittedName>
        <fullName evidence="4">Hybrid sensor histidine kinase/response regulator</fullName>
    </submittedName>
</protein>
<dbReference type="Pfam" id="PF00072">
    <property type="entry name" value="Response_reg"/>
    <property type="match status" value="1"/>
</dbReference>
<dbReference type="Gene3D" id="3.40.50.2300">
    <property type="match status" value="1"/>
</dbReference>
<keyword evidence="4" id="KW-0808">Transferase</keyword>
<evidence type="ECO:0000313" key="4">
    <source>
        <dbReference type="EMBL" id="BAX78533.1"/>
    </source>
</evidence>
<dbReference type="RefSeq" id="WP_162845355.1">
    <property type="nucleotide sequence ID" value="NZ_AP018042.1"/>
</dbReference>
<evidence type="ECO:0000313" key="5">
    <source>
        <dbReference type="Proteomes" id="UP000218267"/>
    </source>
</evidence>
<dbReference type="EMBL" id="AP018042">
    <property type="protein sequence ID" value="BAX78533.1"/>
    <property type="molecule type" value="Genomic_DNA"/>
</dbReference>
<dbReference type="SUPFAM" id="SSF55785">
    <property type="entry name" value="PYP-like sensor domain (PAS domain)"/>
    <property type="match status" value="1"/>
</dbReference>
<dbReference type="InterPro" id="IPR035965">
    <property type="entry name" value="PAS-like_dom_sf"/>
</dbReference>
<dbReference type="AlphaFoldDB" id="A0A1Y1CEJ6"/>
<keyword evidence="1 2" id="KW-0597">Phosphoprotein</keyword>
<name>A0A1Y1CEJ6_9BACT</name>
<keyword evidence="5" id="KW-1185">Reference proteome</keyword>
<gene>
    <name evidence="4" type="ORF">ALGA_0138</name>
</gene>
<evidence type="ECO:0000256" key="2">
    <source>
        <dbReference type="PROSITE-ProRule" id="PRU00169"/>
    </source>
</evidence>